<name>A0A1X1RMR9_MYCCE</name>
<evidence type="ECO:0000313" key="1">
    <source>
        <dbReference type="EMBL" id="ORV09921.1"/>
    </source>
</evidence>
<organism evidence="1 3">
    <name type="scientific">Mycobacterium celatum</name>
    <dbReference type="NCBI Taxonomy" id="28045"/>
    <lineage>
        <taxon>Bacteria</taxon>
        <taxon>Bacillati</taxon>
        <taxon>Actinomycetota</taxon>
        <taxon>Actinomycetes</taxon>
        <taxon>Mycobacteriales</taxon>
        <taxon>Mycobacteriaceae</taxon>
        <taxon>Mycobacterium</taxon>
    </lineage>
</organism>
<comment type="caution">
    <text evidence="1">The sequence shown here is derived from an EMBL/GenBank/DDBJ whole genome shotgun (WGS) entry which is preliminary data.</text>
</comment>
<dbReference type="GO" id="GO:0004497">
    <property type="term" value="F:monooxygenase activity"/>
    <property type="evidence" value="ECO:0007669"/>
    <property type="project" value="UniProtKB-KW"/>
</dbReference>
<dbReference type="RefSeq" id="WP_062538458.1">
    <property type="nucleotide sequence ID" value="NZ_BBUN01000026.1"/>
</dbReference>
<dbReference type="EMBL" id="LQOM01000037">
    <property type="protein sequence ID" value="ORV09921.1"/>
    <property type="molecule type" value="Genomic_DNA"/>
</dbReference>
<protein>
    <submittedName>
        <fullName evidence="1">Monooxygenase</fullName>
    </submittedName>
    <submittedName>
        <fullName evidence="2">NAD(P)/FAD-dependent oxidoreductase</fullName>
    </submittedName>
</protein>
<dbReference type="EMBL" id="PDKV01000006">
    <property type="protein sequence ID" value="PIB79735.1"/>
    <property type="molecule type" value="Genomic_DNA"/>
</dbReference>
<evidence type="ECO:0000313" key="2">
    <source>
        <dbReference type="EMBL" id="PIB79735.1"/>
    </source>
</evidence>
<keyword evidence="1" id="KW-0560">Oxidoreductase</keyword>
<dbReference type="PANTHER" id="PTHR42877">
    <property type="entry name" value="L-ORNITHINE N(5)-MONOOXYGENASE-RELATED"/>
    <property type="match status" value="1"/>
</dbReference>
<dbReference type="InterPro" id="IPR051209">
    <property type="entry name" value="FAD-bind_Monooxygenase_sf"/>
</dbReference>
<dbReference type="Gene3D" id="3.50.50.60">
    <property type="entry name" value="FAD/NAD(P)-binding domain"/>
    <property type="match status" value="2"/>
</dbReference>
<dbReference type="AlphaFoldDB" id="A0A1X1RMR9"/>
<gene>
    <name evidence="1" type="ORF">AWB95_17020</name>
    <name evidence="2" type="ORF">CQY23_07440</name>
</gene>
<dbReference type="SUPFAM" id="SSF51905">
    <property type="entry name" value="FAD/NAD(P)-binding domain"/>
    <property type="match status" value="2"/>
</dbReference>
<sequence>MNPQCNVAVIGAGPGGIGAGVRLLEAGIDDFVVLERAGAPGGSWRDNDYPGIGVDVPSFTYQYSFAKNTTWSRMFPTGSEVWAYHDTVARERGVYPHIRFGVNVVKEEWDDAAMVWRLHTAAGEVITARFVISAVGAFINPKHDPGIPGYNGFAGKILRPTEWDHNYDLTGKRVGVIGTGASSVQITPAIAPLVETLAVFQRTPVWCWPKPDFTIGRWLRLILGRRTTQAALSGAALILVELATRLLVYTPPLIAKPVMALMDSGARGLYRCYLWVAVRDRRDRRSLTPRYGLLGKRPTMSNAFLQAFNRDNVELVDSPISEITPCGVRTADRRERQLDALVVAVGYELFSDPETYKPGMVVGVNGFDLGDFFAQNRLQAYESVAVHGLPNRWMLVGPYSWTGTGWHFMVESSAQHAVRAIVEANRRGAAYVEVTSEAQRAYHEKIQRQGRNIQHYFQVRNKGLRTYYVNSHGDMPYIRPTTALQSRRAAASYPFDDYLWRGPVARTETAQAELVAGDIP</sequence>
<dbReference type="InterPro" id="IPR036188">
    <property type="entry name" value="FAD/NAD-bd_sf"/>
</dbReference>
<dbReference type="PANTHER" id="PTHR42877:SF4">
    <property type="entry name" value="FAD_NAD(P)-BINDING DOMAIN-CONTAINING PROTEIN-RELATED"/>
    <property type="match status" value="1"/>
</dbReference>
<dbReference type="STRING" id="28045.AWB95_17020"/>
<reference evidence="1 3" key="1">
    <citation type="submission" date="2016-01" db="EMBL/GenBank/DDBJ databases">
        <title>The new phylogeny of the genus Mycobacterium.</title>
        <authorList>
            <person name="Tarcisio F."/>
            <person name="Conor M."/>
            <person name="Antonella G."/>
            <person name="Elisabetta G."/>
            <person name="Giulia F.S."/>
            <person name="Sara T."/>
            <person name="Anna F."/>
            <person name="Clotilde B."/>
            <person name="Roberto B."/>
            <person name="Veronica D.S."/>
            <person name="Fabio R."/>
            <person name="Monica P."/>
            <person name="Olivier J."/>
            <person name="Enrico T."/>
            <person name="Nicola S."/>
        </authorList>
    </citation>
    <scope>NUCLEOTIDE SEQUENCE [LARGE SCALE GENOMIC DNA]</scope>
    <source>
        <strain evidence="1 3">DSM 44243</strain>
    </source>
</reference>
<dbReference type="PRINTS" id="PR00411">
    <property type="entry name" value="PNDRDTASEI"/>
</dbReference>
<accession>A0A1X1RMR9</accession>
<reference evidence="2 4" key="2">
    <citation type="journal article" date="2017" name="Infect. Genet. Evol.">
        <title>The new phylogeny of the genus Mycobacterium: The old and the news.</title>
        <authorList>
            <person name="Tortoli E."/>
            <person name="Fedrizzi T."/>
            <person name="Meehan C.J."/>
            <person name="Trovato A."/>
            <person name="Grottola A."/>
            <person name="Giacobazzi E."/>
            <person name="Serpini G.F."/>
            <person name="Tagliazucchi S."/>
            <person name="Fabio A."/>
            <person name="Bettua C."/>
            <person name="Bertorelli R."/>
            <person name="Frascaro F."/>
            <person name="De Sanctis V."/>
            <person name="Pecorari M."/>
            <person name="Jousson O."/>
            <person name="Segata N."/>
            <person name="Cirillo D.M."/>
        </authorList>
    </citation>
    <scope>NUCLEOTIDE SEQUENCE [LARGE SCALE GENOMIC DNA]</scope>
    <source>
        <strain evidence="2 4">NCTC 12882</strain>
    </source>
</reference>
<keyword evidence="3" id="KW-1185">Reference proteome</keyword>
<dbReference type="Proteomes" id="UP000193907">
    <property type="component" value="Unassembled WGS sequence"/>
</dbReference>
<evidence type="ECO:0000313" key="4">
    <source>
        <dbReference type="Proteomes" id="UP000230971"/>
    </source>
</evidence>
<dbReference type="Pfam" id="PF13738">
    <property type="entry name" value="Pyr_redox_3"/>
    <property type="match status" value="1"/>
</dbReference>
<dbReference type="OrthoDB" id="5168853at2"/>
<evidence type="ECO:0000313" key="3">
    <source>
        <dbReference type="Proteomes" id="UP000193907"/>
    </source>
</evidence>
<proteinExistence type="predicted"/>
<dbReference type="Proteomes" id="UP000230971">
    <property type="component" value="Unassembled WGS sequence"/>
</dbReference>
<keyword evidence="1" id="KW-0503">Monooxygenase</keyword>